<keyword evidence="3" id="KW-1185">Reference proteome</keyword>
<dbReference type="Pfam" id="PF10098">
    <property type="entry name" value="DUF2336"/>
    <property type="match status" value="1"/>
</dbReference>
<reference evidence="2" key="2">
    <citation type="submission" date="2023-01" db="EMBL/GenBank/DDBJ databases">
        <title>Draft genome sequence of Maritalea porphyrae strain NBRC 107169.</title>
        <authorList>
            <person name="Sun Q."/>
            <person name="Mori K."/>
        </authorList>
    </citation>
    <scope>NUCLEOTIDE SEQUENCE</scope>
    <source>
        <strain evidence="2">NBRC 107169</strain>
    </source>
</reference>
<name>A0ABQ5UU55_9HYPH</name>
<evidence type="ECO:0008006" key="4">
    <source>
        <dbReference type="Google" id="ProtNLM"/>
    </source>
</evidence>
<dbReference type="Proteomes" id="UP001161405">
    <property type="component" value="Unassembled WGS sequence"/>
</dbReference>
<sequence length="389" mass="43132">MIGFQPYETFQLLIESGGIDRANTLLVAACDAYSRRPKPMPTERMQFEALAQRLFPTASVAARARAAAKLARSPHLSPILEALVVENIGDELASFLENNESVSEELLLNIVEGGDVEKVALVASRKDLTKKLVSKIFPVNSRKVYRALSKNRSIHFSGPYLRAISKAAAMDQVVAHSLAAREDFDKAYLLSAFFDLKEEDRLEVLKAFQGRKIPRTKMHRTYEHISVATAEFTQAMMKLLSKNRRPEVTRLLTQITGLDEVRCGEIAHDVSGAALFVVLRAFGCNEYDGLKVLIHATAHDRNSSSALAQYTRLFKQVEPEAMVFAMSVWRGDAEITALAREASSRPISHKPVAPYSTRTPELDKAADSATDAVERAMQAVQKLRNNKAS</sequence>
<proteinExistence type="predicted"/>
<feature type="region of interest" description="Disordered" evidence="1">
    <location>
        <begin position="348"/>
        <end position="371"/>
    </location>
</feature>
<reference evidence="2" key="1">
    <citation type="journal article" date="2014" name="Int. J. Syst. Evol. Microbiol.">
        <title>Complete genome of a new Firmicutes species belonging to the dominant human colonic microbiota ('Ruminococcus bicirculans') reveals two chromosomes and a selective capacity to utilize plant glucans.</title>
        <authorList>
            <consortium name="NISC Comparative Sequencing Program"/>
            <person name="Wegmann U."/>
            <person name="Louis P."/>
            <person name="Goesmann A."/>
            <person name="Henrissat B."/>
            <person name="Duncan S.H."/>
            <person name="Flint H.J."/>
        </authorList>
    </citation>
    <scope>NUCLEOTIDE SEQUENCE</scope>
    <source>
        <strain evidence="2">NBRC 107169</strain>
    </source>
</reference>
<comment type="caution">
    <text evidence="2">The sequence shown here is derived from an EMBL/GenBank/DDBJ whole genome shotgun (WGS) entry which is preliminary data.</text>
</comment>
<accession>A0ABQ5UU55</accession>
<evidence type="ECO:0000256" key="1">
    <source>
        <dbReference type="SAM" id="MobiDB-lite"/>
    </source>
</evidence>
<dbReference type="EMBL" id="BSNI01000002">
    <property type="protein sequence ID" value="GLQ17931.1"/>
    <property type="molecule type" value="Genomic_DNA"/>
</dbReference>
<dbReference type="InterPro" id="IPR019285">
    <property type="entry name" value="DUF2336"/>
</dbReference>
<evidence type="ECO:0000313" key="2">
    <source>
        <dbReference type="EMBL" id="GLQ17931.1"/>
    </source>
</evidence>
<organism evidence="2 3">
    <name type="scientific">Maritalea porphyrae</name>
    <dbReference type="NCBI Taxonomy" id="880732"/>
    <lineage>
        <taxon>Bacteria</taxon>
        <taxon>Pseudomonadati</taxon>
        <taxon>Pseudomonadota</taxon>
        <taxon>Alphaproteobacteria</taxon>
        <taxon>Hyphomicrobiales</taxon>
        <taxon>Devosiaceae</taxon>
        <taxon>Maritalea</taxon>
    </lineage>
</organism>
<protein>
    <recommendedName>
        <fullName evidence="4">DUF2336 domain-containing protein</fullName>
    </recommendedName>
</protein>
<evidence type="ECO:0000313" key="3">
    <source>
        <dbReference type="Proteomes" id="UP001161405"/>
    </source>
</evidence>
<gene>
    <name evidence="2" type="ORF">GCM10007879_21800</name>
</gene>
<dbReference type="RefSeq" id="WP_284364421.1">
    <property type="nucleotide sequence ID" value="NZ_BSNI01000002.1"/>
</dbReference>